<comment type="pathway">
    <text evidence="1">Lipid metabolism.</text>
</comment>
<dbReference type="PANTHER" id="PTHR10434">
    <property type="entry name" value="1-ACYL-SN-GLYCEROL-3-PHOSPHATE ACYLTRANSFERASE"/>
    <property type="match status" value="1"/>
</dbReference>
<evidence type="ECO:0000256" key="5">
    <source>
        <dbReference type="ARBA" id="ARBA00023315"/>
    </source>
</evidence>
<accession>A0A3Q9BRY7</accession>
<dbReference type="OrthoDB" id="9806880at2"/>
<dbReference type="EMBL" id="CP034464">
    <property type="protein sequence ID" value="AZP13141.1"/>
    <property type="molecule type" value="Genomic_DNA"/>
</dbReference>
<dbReference type="InterPro" id="IPR002123">
    <property type="entry name" value="Plipid/glycerol_acylTrfase"/>
</dbReference>
<dbReference type="CDD" id="cd07989">
    <property type="entry name" value="LPLAT_AGPAT-like"/>
    <property type="match status" value="1"/>
</dbReference>
<dbReference type="Proteomes" id="UP000275663">
    <property type="component" value="Chromosome"/>
</dbReference>
<dbReference type="GO" id="GO:0003841">
    <property type="term" value="F:1-acylglycerol-3-phosphate O-acyltransferase activity"/>
    <property type="evidence" value="ECO:0007669"/>
    <property type="project" value="TreeGrafter"/>
</dbReference>
<keyword evidence="5 7" id="KW-0012">Acyltransferase</keyword>
<dbReference type="SMART" id="SM00563">
    <property type="entry name" value="PlsC"/>
    <property type="match status" value="1"/>
</dbReference>
<evidence type="ECO:0000256" key="2">
    <source>
        <dbReference type="ARBA" id="ARBA00022516"/>
    </source>
</evidence>
<evidence type="ECO:0000256" key="4">
    <source>
        <dbReference type="ARBA" id="ARBA00023098"/>
    </source>
</evidence>
<keyword evidence="2" id="KW-0444">Lipid biosynthesis</keyword>
<keyword evidence="8" id="KW-1185">Reference proteome</keyword>
<dbReference type="KEGG" id="upv:EJN92_14720"/>
<keyword evidence="4" id="KW-0443">Lipid metabolism</keyword>
<dbReference type="SUPFAM" id="SSF69593">
    <property type="entry name" value="Glycerol-3-phosphate (1)-acyltransferase"/>
    <property type="match status" value="1"/>
</dbReference>
<gene>
    <name evidence="7" type="ORF">EJN92_14720</name>
</gene>
<dbReference type="PANTHER" id="PTHR10434:SF64">
    <property type="entry name" value="1-ACYL-SN-GLYCEROL-3-PHOSPHATE ACYLTRANSFERASE-RELATED"/>
    <property type="match status" value="1"/>
</dbReference>
<evidence type="ECO:0000259" key="6">
    <source>
        <dbReference type="SMART" id="SM00563"/>
    </source>
</evidence>
<organism evidence="7 8">
    <name type="scientific">Undibacterium parvum</name>
    <dbReference type="NCBI Taxonomy" id="401471"/>
    <lineage>
        <taxon>Bacteria</taxon>
        <taxon>Pseudomonadati</taxon>
        <taxon>Pseudomonadota</taxon>
        <taxon>Betaproteobacteria</taxon>
        <taxon>Burkholderiales</taxon>
        <taxon>Oxalobacteraceae</taxon>
        <taxon>Undibacterium</taxon>
    </lineage>
</organism>
<proteinExistence type="predicted"/>
<keyword evidence="3 7" id="KW-0808">Transferase</keyword>
<evidence type="ECO:0000256" key="1">
    <source>
        <dbReference type="ARBA" id="ARBA00005189"/>
    </source>
</evidence>
<name>A0A3Q9BRY7_9BURK</name>
<reference evidence="7 8" key="1">
    <citation type="journal article" date="2011" name="Int. J. Syst. Evol. Microbiol.">
        <title>Description of Undibacterium oligocarboniphilum sp. nov., isolated from purified water, and Undibacterium pigrum strain CCUG 49012 as the type strain of Undibacterium parvum sp. nov., and emended descriptions of the genus Undibacterium and the species Undibacterium pigrum.</title>
        <authorList>
            <person name="Eder W."/>
            <person name="Wanner G."/>
            <person name="Ludwig W."/>
            <person name="Busse H.J."/>
            <person name="Ziemke-Kageler F."/>
            <person name="Lang E."/>
        </authorList>
    </citation>
    <scope>NUCLEOTIDE SEQUENCE [LARGE SCALE GENOMIC DNA]</scope>
    <source>
        <strain evidence="7 8">DSM 23061</strain>
    </source>
</reference>
<dbReference type="AlphaFoldDB" id="A0A3Q9BRY7"/>
<protein>
    <submittedName>
        <fullName evidence="7">1-acyl-sn-glycerol-3-phosphate acyltransferase</fullName>
    </submittedName>
</protein>
<dbReference type="Pfam" id="PF01553">
    <property type="entry name" value="Acyltransferase"/>
    <property type="match status" value="1"/>
</dbReference>
<dbReference type="GO" id="GO:0006654">
    <property type="term" value="P:phosphatidic acid biosynthetic process"/>
    <property type="evidence" value="ECO:0007669"/>
    <property type="project" value="TreeGrafter"/>
</dbReference>
<feature type="domain" description="Phospholipid/glycerol acyltransferase" evidence="6">
    <location>
        <begin position="65"/>
        <end position="177"/>
    </location>
</feature>
<evidence type="ECO:0000313" key="8">
    <source>
        <dbReference type="Proteomes" id="UP000275663"/>
    </source>
</evidence>
<evidence type="ECO:0000256" key="3">
    <source>
        <dbReference type="ARBA" id="ARBA00022679"/>
    </source>
</evidence>
<sequence length="246" mass="27507">MIAWRLLCLMSHLLVGLLICGVCFPLSKIATHERLIRWWSGRLLTIFQVQLKFIDDSEGTAVSRALIVSNHVSWLDIFVMNTQQPCYFVAKSDIRSWPIIGWLSQKAGTIFLERGKQREVRRIYEGLVHQIHAGKRIAFFPEGTTAAQGSVLPFHANLFEAAIEAQVPVEPFSIRYLDASGKLHSAVDFIGEMTIVESMQAIFGGGKITAELRQLRSISTVDAHRREIAQAARVAVAHSLSIEIKA</sequence>
<evidence type="ECO:0000313" key="7">
    <source>
        <dbReference type="EMBL" id="AZP13141.1"/>
    </source>
</evidence>